<gene>
    <name evidence="3" type="ORF">TI39_contig508g00001</name>
</gene>
<organism evidence="3 4">
    <name type="scientific">Zymoseptoria brevis</name>
    <dbReference type="NCBI Taxonomy" id="1047168"/>
    <lineage>
        <taxon>Eukaryota</taxon>
        <taxon>Fungi</taxon>
        <taxon>Dikarya</taxon>
        <taxon>Ascomycota</taxon>
        <taxon>Pezizomycotina</taxon>
        <taxon>Dothideomycetes</taxon>
        <taxon>Dothideomycetidae</taxon>
        <taxon>Mycosphaerellales</taxon>
        <taxon>Mycosphaerellaceae</taxon>
        <taxon>Zymoseptoria</taxon>
    </lineage>
</organism>
<sequence length="108" mass="11707">MSPSINMIMLLGAAVAWAENAPMGYQVPPAAMTTAAASPADCAATFALRVQPGFMLGLQPLRQQRNLRDPDRMLLQRAHHCYGSRTSHHHCSSRRRSPMRGGLLGGLP</sequence>
<evidence type="ECO:0000256" key="1">
    <source>
        <dbReference type="SAM" id="MobiDB-lite"/>
    </source>
</evidence>
<evidence type="ECO:0000313" key="3">
    <source>
        <dbReference type="EMBL" id="KJX97324.1"/>
    </source>
</evidence>
<feature type="chain" id="PRO_5002468464" evidence="2">
    <location>
        <begin position="19"/>
        <end position="108"/>
    </location>
</feature>
<accession>A0A0F4GIQ3</accession>
<protein>
    <submittedName>
        <fullName evidence="3">Uncharacterized protein</fullName>
    </submittedName>
</protein>
<evidence type="ECO:0000256" key="2">
    <source>
        <dbReference type="SAM" id="SignalP"/>
    </source>
</evidence>
<comment type="caution">
    <text evidence="3">The sequence shown here is derived from an EMBL/GenBank/DDBJ whole genome shotgun (WGS) entry which is preliminary data.</text>
</comment>
<proteinExistence type="predicted"/>
<feature type="compositionally biased region" description="Basic residues" evidence="1">
    <location>
        <begin position="84"/>
        <end position="98"/>
    </location>
</feature>
<feature type="signal peptide" evidence="2">
    <location>
        <begin position="1"/>
        <end position="18"/>
    </location>
</feature>
<reference evidence="3 4" key="1">
    <citation type="submission" date="2015-03" db="EMBL/GenBank/DDBJ databases">
        <title>RNA-seq based gene annotation and comparative genomics of four Zymoseptoria species reveal species-specific pathogenicity related genes and transposable element activity.</title>
        <authorList>
            <person name="Grandaubert J."/>
            <person name="Bhattacharyya A."/>
            <person name="Stukenbrock E.H."/>
        </authorList>
    </citation>
    <scope>NUCLEOTIDE SEQUENCE [LARGE SCALE GENOMIC DNA]</scope>
    <source>
        <strain evidence="3 4">Zb18110</strain>
    </source>
</reference>
<name>A0A0F4GIQ3_9PEZI</name>
<keyword evidence="2" id="KW-0732">Signal</keyword>
<keyword evidence="4" id="KW-1185">Reference proteome</keyword>
<dbReference type="AlphaFoldDB" id="A0A0F4GIQ3"/>
<feature type="region of interest" description="Disordered" evidence="1">
    <location>
        <begin position="84"/>
        <end position="108"/>
    </location>
</feature>
<dbReference type="STRING" id="1047168.A0A0F4GIQ3"/>
<evidence type="ECO:0000313" key="4">
    <source>
        <dbReference type="Proteomes" id="UP000033647"/>
    </source>
</evidence>
<dbReference type="Proteomes" id="UP000033647">
    <property type="component" value="Unassembled WGS sequence"/>
</dbReference>
<dbReference type="EMBL" id="LAFY01000500">
    <property type="protein sequence ID" value="KJX97324.1"/>
    <property type="molecule type" value="Genomic_DNA"/>
</dbReference>